<gene>
    <name evidence="1" type="ORF">VNO80_24988</name>
</gene>
<proteinExistence type="predicted"/>
<sequence>MCLSSPQVSCCRWGLPYEDESGAHSLDGEGEGETSDLVFSDFGGSLGAKGGEEATLQFPEVVEDLIKVGVGLGRGVNFTLGSHNCAWEKMELGGALIKGTCHGPDGLILDGLGGEKAWSDDLLCVGPSQAHFRSKSWVGESLGVGPISDVAEHVGFTAGRVCSLASSCGTQGGALGGMVVGGSITPISPSLVTPRGRVPAGLGALEPQCATTS</sequence>
<name>A0AAN9LTY8_PHACN</name>
<evidence type="ECO:0000313" key="1">
    <source>
        <dbReference type="EMBL" id="KAK7342046.1"/>
    </source>
</evidence>
<organism evidence="1 2">
    <name type="scientific">Phaseolus coccineus</name>
    <name type="common">Scarlet runner bean</name>
    <name type="synonym">Phaseolus multiflorus</name>
    <dbReference type="NCBI Taxonomy" id="3886"/>
    <lineage>
        <taxon>Eukaryota</taxon>
        <taxon>Viridiplantae</taxon>
        <taxon>Streptophyta</taxon>
        <taxon>Embryophyta</taxon>
        <taxon>Tracheophyta</taxon>
        <taxon>Spermatophyta</taxon>
        <taxon>Magnoliopsida</taxon>
        <taxon>eudicotyledons</taxon>
        <taxon>Gunneridae</taxon>
        <taxon>Pentapetalae</taxon>
        <taxon>rosids</taxon>
        <taxon>fabids</taxon>
        <taxon>Fabales</taxon>
        <taxon>Fabaceae</taxon>
        <taxon>Papilionoideae</taxon>
        <taxon>50 kb inversion clade</taxon>
        <taxon>NPAAA clade</taxon>
        <taxon>indigoferoid/millettioid clade</taxon>
        <taxon>Phaseoleae</taxon>
        <taxon>Phaseolus</taxon>
    </lineage>
</organism>
<reference evidence="1 2" key="1">
    <citation type="submission" date="2024-01" db="EMBL/GenBank/DDBJ databases">
        <title>The genomes of 5 underutilized Papilionoideae crops provide insights into root nodulation and disease resistanc.</title>
        <authorList>
            <person name="Jiang F."/>
        </authorList>
    </citation>
    <scope>NUCLEOTIDE SEQUENCE [LARGE SCALE GENOMIC DNA]</scope>
    <source>
        <strain evidence="1">JINMINGXINNONG_FW02</strain>
        <tissue evidence="1">Leaves</tissue>
    </source>
</reference>
<dbReference type="AlphaFoldDB" id="A0AAN9LTY8"/>
<keyword evidence="2" id="KW-1185">Reference proteome</keyword>
<dbReference type="EMBL" id="JAYMYR010000009">
    <property type="protein sequence ID" value="KAK7342046.1"/>
    <property type="molecule type" value="Genomic_DNA"/>
</dbReference>
<dbReference type="Proteomes" id="UP001374584">
    <property type="component" value="Unassembled WGS sequence"/>
</dbReference>
<evidence type="ECO:0000313" key="2">
    <source>
        <dbReference type="Proteomes" id="UP001374584"/>
    </source>
</evidence>
<accession>A0AAN9LTY8</accession>
<protein>
    <submittedName>
        <fullName evidence="1">Uncharacterized protein</fullName>
    </submittedName>
</protein>
<comment type="caution">
    <text evidence="1">The sequence shown here is derived from an EMBL/GenBank/DDBJ whole genome shotgun (WGS) entry which is preliminary data.</text>
</comment>